<comment type="caution">
    <text evidence="3">The sequence shown here is derived from an EMBL/GenBank/DDBJ whole genome shotgun (WGS) entry which is preliminary data.</text>
</comment>
<evidence type="ECO:0000256" key="2">
    <source>
        <dbReference type="SAM" id="SignalP"/>
    </source>
</evidence>
<organism evidence="3 4">
    <name type="scientific">Rhodofomes roseus</name>
    <dbReference type="NCBI Taxonomy" id="34475"/>
    <lineage>
        <taxon>Eukaryota</taxon>
        <taxon>Fungi</taxon>
        <taxon>Dikarya</taxon>
        <taxon>Basidiomycota</taxon>
        <taxon>Agaricomycotina</taxon>
        <taxon>Agaricomycetes</taxon>
        <taxon>Polyporales</taxon>
        <taxon>Rhodofomes</taxon>
    </lineage>
</organism>
<dbReference type="InterPro" id="IPR036908">
    <property type="entry name" value="RlpA-like_sf"/>
</dbReference>
<evidence type="ECO:0000313" key="3">
    <source>
        <dbReference type="EMBL" id="TFY62624.1"/>
    </source>
</evidence>
<dbReference type="SUPFAM" id="SSF50685">
    <property type="entry name" value="Barwin-like endoglucanases"/>
    <property type="match status" value="1"/>
</dbReference>
<dbReference type="EMBL" id="SEKV01000159">
    <property type="protein sequence ID" value="TFY62624.1"/>
    <property type="molecule type" value="Genomic_DNA"/>
</dbReference>
<dbReference type="InterPro" id="IPR051477">
    <property type="entry name" value="Expansin_CellWall"/>
</dbReference>
<feature type="signal peptide" evidence="2">
    <location>
        <begin position="1"/>
        <end position="21"/>
    </location>
</feature>
<name>A0A4Y9YJC1_9APHY</name>
<keyword evidence="1 2" id="KW-0732">Signal</keyword>
<feature type="chain" id="PRO_5021452508" evidence="2">
    <location>
        <begin position="22"/>
        <end position="130"/>
    </location>
</feature>
<accession>A0A4Y9YJC1</accession>
<dbReference type="PANTHER" id="PTHR31836">
    <property type="match status" value="1"/>
</dbReference>
<protein>
    <submittedName>
        <fullName evidence="3">Uncharacterized protein</fullName>
    </submittedName>
</protein>
<dbReference type="AlphaFoldDB" id="A0A4Y9YJC1"/>
<dbReference type="PANTHER" id="PTHR31836:SF28">
    <property type="entry name" value="SRCR DOMAIN-CONTAINING PROTEIN-RELATED"/>
    <property type="match status" value="1"/>
</dbReference>
<evidence type="ECO:0000256" key="1">
    <source>
        <dbReference type="ARBA" id="ARBA00022729"/>
    </source>
</evidence>
<evidence type="ECO:0000313" key="4">
    <source>
        <dbReference type="Proteomes" id="UP000298390"/>
    </source>
</evidence>
<sequence length="130" mass="13591">MQLLTKASVVVFASFLGLASAQALNSTNGTLFWFTPGLGACGFTNTSDQVVASVSADVFNNFPGATPNPNDNPICDHNLTVSYNGTNVTAPIVDYAPNASESYVGFSPAAFEEFESTDAGIISGVEWEIV</sequence>
<reference evidence="3 4" key="1">
    <citation type="submission" date="2019-01" db="EMBL/GenBank/DDBJ databases">
        <title>Genome sequencing of the rare red list fungi Fomitopsis rosea.</title>
        <authorList>
            <person name="Buettner E."/>
            <person name="Kellner H."/>
        </authorList>
    </citation>
    <scope>NUCLEOTIDE SEQUENCE [LARGE SCALE GENOMIC DNA]</scope>
    <source>
        <strain evidence="3 4">DSM 105464</strain>
    </source>
</reference>
<gene>
    <name evidence="3" type="ORF">EVJ58_g3754</name>
</gene>
<dbReference type="CDD" id="cd22191">
    <property type="entry name" value="DPBB_RlpA_EXP_N-like"/>
    <property type="match status" value="1"/>
</dbReference>
<proteinExistence type="predicted"/>
<dbReference type="Gene3D" id="2.40.40.10">
    <property type="entry name" value="RlpA-like domain"/>
    <property type="match status" value="1"/>
</dbReference>
<dbReference type="Proteomes" id="UP000298390">
    <property type="component" value="Unassembled WGS sequence"/>
</dbReference>